<evidence type="ECO:0000313" key="9">
    <source>
        <dbReference type="Proteomes" id="UP000178684"/>
    </source>
</evidence>
<organism evidence="8 9">
    <name type="scientific">Candidatus Giovannonibacteria bacterium RIFCSPLOWO2_01_FULL_46_13</name>
    <dbReference type="NCBI Taxonomy" id="1798352"/>
    <lineage>
        <taxon>Bacteria</taxon>
        <taxon>Candidatus Giovannoniibacteriota</taxon>
    </lineage>
</organism>
<comment type="caution">
    <text evidence="8">The sequence shown here is derived from an EMBL/GenBank/DDBJ whole genome shotgun (WGS) entry which is preliminary data.</text>
</comment>
<dbReference type="EMBL" id="MFIE01000026">
    <property type="protein sequence ID" value="OGF82230.1"/>
    <property type="molecule type" value="Genomic_DNA"/>
</dbReference>
<protein>
    <recommendedName>
        <fullName evidence="7">Response regulatory domain-containing protein</fullName>
    </recommendedName>
</protein>
<evidence type="ECO:0000256" key="2">
    <source>
        <dbReference type="ARBA" id="ARBA00023012"/>
    </source>
</evidence>
<dbReference type="GO" id="GO:0032993">
    <property type="term" value="C:protein-DNA complex"/>
    <property type="evidence" value="ECO:0007669"/>
    <property type="project" value="TreeGrafter"/>
</dbReference>
<dbReference type="Gene3D" id="3.40.50.2300">
    <property type="match status" value="1"/>
</dbReference>
<dbReference type="PROSITE" id="PS50110">
    <property type="entry name" value="RESPONSE_REGULATORY"/>
    <property type="match status" value="1"/>
</dbReference>
<dbReference type="SMART" id="SM00448">
    <property type="entry name" value="REC"/>
    <property type="match status" value="1"/>
</dbReference>
<evidence type="ECO:0000256" key="4">
    <source>
        <dbReference type="ARBA" id="ARBA00023125"/>
    </source>
</evidence>
<evidence type="ECO:0000313" key="8">
    <source>
        <dbReference type="EMBL" id="OGF82230.1"/>
    </source>
</evidence>
<dbReference type="Pfam" id="PF00072">
    <property type="entry name" value="Response_reg"/>
    <property type="match status" value="1"/>
</dbReference>
<evidence type="ECO:0000256" key="5">
    <source>
        <dbReference type="ARBA" id="ARBA00023163"/>
    </source>
</evidence>
<evidence type="ECO:0000256" key="1">
    <source>
        <dbReference type="ARBA" id="ARBA00022553"/>
    </source>
</evidence>
<dbReference type="GO" id="GO:0005829">
    <property type="term" value="C:cytosol"/>
    <property type="evidence" value="ECO:0007669"/>
    <property type="project" value="TreeGrafter"/>
</dbReference>
<feature type="domain" description="Response regulatory" evidence="7">
    <location>
        <begin position="5"/>
        <end position="121"/>
    </location>
</feature>
<dbReference type="Proteomes" id="UP000178684">
    <property type="component" value="Unassembled WGS sequence"/>
</dbReference>
<reference evidence="8 9" key="1">
    <citation type="journal article" date="2016" name="Nat. Commun.">
        <title>Thousands of microbial genomes shed light on interconnected biogeochemical processes in an aquifer system.</title>
        <authorList>
            <person name="Anantharaman K."/>
            <person name="Brown C.T."/>
            <person name="Hug L.A."/>
            <person name="Sharon I."/>
            <person name="Castelle C.J."/>
            <person name="Probst A.J."/>
            <person name="Thomas B.C."/>
            <person name="Singh A."/>
            <person name="Wilkins M.J."/>
            <person name="Karaoz U."/>
            <person name="Brodie E.L."/>
            <person name="Williams K.H."/>
            <person name="Hubbard S.S."/>
            <person name="Banfield J.F."/>
        </authorList>
    </citation>
    <scope>NUCLEOTIDE SEQUENCE [LARGE SCALE GENOMIC DNA]</scope>
</reference>
<dbReference type="InterPro" id="IPR039420">
    <property type="entry name" value="WalR-like"/>
</dbReference>
<feature type="modified residue" description="4-aspartylphosphate" evidence="6">
    <location>
        <position position="54"/>
    </location>
</feature>
<gene>
    <name evidence="8" type="ORF">A3B18_00960</name>
</gene>
<evidence type="ECO:0000259" key="7">
    <source>
        <dbReference type="PROSITE" id="PS50110"/>
    </source>
</evidence>
<dbReference type="CDD" id="cd17574">
    <property type="entry name" value="REC_OmpR"/>
    <property type="match status" value="1"/>
</dbReference>
<evidence type="ECO:0000256" key="3">
    <source>
        <dbReference type="ARBA" id="ARBA00023015"/>
    </source>
</evidence>
<keyword evidence="1 6" id="KW-0597">Phosphoprotein</keyword>
<name>A0A1F5X2X4_9BACT</name>
<keyword evidence="4" id="KW-0238">DNA-binding</keyword>
<dbReference type="InterPro" id="IPR001789">
    <property type="entry name" value="Sig_transdc_resp-reg_receiver"/>
</dbReference>
<dbReference type="PANTHER" id="PTHR48111">
    <property type="entry name" value="REGULATOR OF RPOS"/>
    <property type="match status" value="1"/>
</dbReference>
<accession>A0A1F5X2X4</accession>
<keyword evidence="2" id="KW-0902">Two-component regulatory system</keyword>
<dbReference type="GO" id="GO:0006355">
    <property type="term" value="P:regulation of DNA-templated transcription"/>
    <property type="evidence" value="ECO:0007669"/>
    <property type="project" value="TreeGrafter"/>
</dbReference>
<keyword evidence="5" id="KW-0804">Transcription</keyword>
<dbReference type="SUPFAM" id="SSF52172">
    <property type="entry name" value="CheY-like"/>
    <property type="match status" value="1"/>
</dbReference>
<sequence length="135" mass="14954">MSVQKIVLVEDDEVLSKVMYTELTDAGFEVSQAFDGEAGLELIRSKRPDLVLLDLIMPKKGGFEVLGELKKDPSTKDIPVILLTLLGEDEDIKKGLRLGANDYLVKSSHAVAEIIEKIKTFFSKESHPEGDQPKI</sequence>
<dbReference type="GO" id="GO:0000156">
    <property type="term" value="F:phosphorelay response regulator activity"/>
    <property type="evidence" value="ECO:0007669"/>
    <property type="project" value="TreeGrafter"/>
</dbReference>
<dbReference type="InterPro" id="IPR011006">
    <property type="entry name" value="CheY-like_superfamily"/>
</dbReference>
<dbReference type="GO" id="GO:0000976">
    <property type="term" value="F:transcription cis-regulatory region binding"/>
    <property type="evidence" value="ECO:0007669"/>
    <property type="project" value="TreeGrafter"/>
</dbReference>
<keyword evidence="3" id="KW-0805">Transcription regulation</keyword>
<proteinExistence type="predicted"/>
<evidence type="ECO:0000256" key="6">
    <source>
        <dbReference type="PROSITE-ProRule" id="PRU00169"/>
    </source>
</evidence>
<dbReference type="AlphaFoldDB" id="A0A1F5X2X4"/>
<dbReference type="PANTHER" id="PTHR48111:SF1">
    <property type="entry name" value="TWO-COMPONENT RESPONSE REGULATOR ORR33"/>
    <property type="match status" value="1"/>
</dbReference>